<dbReference type="AlphaFoldDB" id="A0A5J9WQZ7"/>
<accession>A0A5J9WQZ7</accession>
<evidence type="ECO:0000313" key="3">
    <source>
        <dbReference type="Proteomes" id="UP000324897"/>
    </source>
</evidence>
<evidence type="ECO:0000313" key="2">
    <source>
        <dbReference type="EMBL" id="TVU50315.1"/>
    </source>
</evidence>
<dbReference type="Gramene" id="TVU50315">
    <property type="protein sequence ID" value="TVU50315"/>
    <property type="gene ID" value="EJB05_01682"/>
</dbReference>
<evidence type="ECO:0000256" key="1">
    <source>
        <dbReference type="SAM" id="MobiDB-lite"/>
    </source>
</evidence>
<organism evidence="2 3">
    <name type="scientific">Eragrostis curvula</name>
    <name type="common">weeping love grass</name>
    <dbReference type="NCBI Taxonomy" id="38414"/>
    <lineage>
        <taxon>Eukaryota</taxon>
        <taxon>Viridiplantae</taxon>
        <taxon>Streptophyta</taxon>
        <taxon>Embryophyta</taxon>
        <taxon>Tracheophyta</taxon>
        <taxon>Spermatophyta</taxon>
        <taxon>Magnoliopsida</taxon>
        <taxon>Liliopsida</taxon>
        <taxon>Poales</taxon>
        <taxon>Poaceae</taxon>
        <taxon>PACMAD clade</taxon>
        <taxon>Chloridoideae</taxon>
        <taxon>Eragrostideae</taxon>
        <taxon>Eragrostidinae</taxon>
        <taxon>Eragrostis</taxon>
    </lineage>
</organism>
<feature type="region of interest" description="Disordered" evidence="1">
    <location>
        <begin position="1"/>
        <end position="39"/>
    </location>
</feature>
<reference evidence="2 3" key="1">
    <citation type="journal article" date="2019" name="Sci. Rep.">
        <title>A high-quality genome of Eragrostis curvula grass provides insights into Poaceae evolution and supports new strategies to enhance forage quality.</title>
        <authorList>
            <person name="Carballo J."/>
            <person name="Santos B.A.C.M."/>
            <person name="Zappacosta D."/>
            <person name="Garbus I."/>
            <person name="Selva J.P."/>
            <person name="Gallo C.A."/>
            <person name="Diaz A."/>
            <person name="Albertini E."/>
            <person name="Caccamo M."/>
            <person name="Echenique V."/>
        </authorList>
    </citation>
    <scope>NUCLEOTIDE SEQUENCE [LARGE SCALE GENOMIC DNA]</scope>
    <source>
        <strain evidence="3">cv. Victoria</strain>
        <tissue evidence="2">Leaf</tissue>
    </source>
</reference>
<sequence>MTCSMLRHASDDARPSCPRCSPAPGMRPGGNDIGIAADGSAIPPRSGACCMCGGGGGGASSSAWSSSGSLS</sequence>
<name>A0A5J9WQZ7_9POAL</name>
<keyword evidence="3" id="KW-1185">Reference proteome</keyword>
<proteinExistence type="predicted"/>
<dbReference type="Proteomes" id="UP000324897">
    <property type="component" value="Chromosome 6"/>
</dbReference>
<protein>
    <submittedName>
        <fullName evidence="2">Uncharacterized protein</fullName>
    </submittedName>
</protein>
<comment type="caution">
    <text evidence="2">The sequence shown here is derived from an EMBL/GenBank/DDBJ whole genome shotgun (WGS) entry which is preliminary data.</text>
</comment>
<gene>
    <name evidence="2" type="ORF">EJB05_01682</name>
</gene>
<dbReference type="EMBL" id="RWGY01000002">
    <property type="protein sequence ID" value="TVU50315.1"/>
    <property type="molecule type" value="Genomic_DNA"/>
</dbReference>